<dbReference type="InterPro" id="IPR002645">
    <property type="entry name" value="STAS_dom"/>
</dbReference>
<dbReference type="CDD" id="cd07042">
    <property type="entry name" value="STAS_SulP_like_sulfate_transporter"/>
    <property type="match status" value="1"/>
</dbReference>
<dbReference type="GO" id="GO:0055085">
    <property type="term" value="P:transmembrane transport"/>
    <property type="evidence" value="ECO:0007669"/>
    <property type="project" value="InterPro"/>
</dbReference>
<keyword evidence="4 5" id="KW-0472">Membrane</keyword>
<dbReference type="Gene3D" id="3.30.750.24">
    <property type="entry name" value="STAS domain"/>
    <property type="match status" value="1"/>
</dbReference>
<dbReference type="SUPFAM" id="SSF52091">
    <property type="entry name" value="SpoIIaa-like"/>
    <property type="match status" value="1"/>
</dbReference>
<sequence>MALRPAALIPPWVRDYDIGGFGADLLAGLILAILLIPQAMAYALLAGLPPEAGLYTAMVAPLLYAALGGSAFVSVGPVALASLVVADAIAGTELEPMAAAAIIAVESGAILLILGAVRLGRLVNFVSEPALLGFTAAIAVLIAVSQLPAFLGLDLPRAGNLIDAVPIFAGAGAPDGMTVAVGASVLALLFLANGFADRAIAPLALPAPVRLAVVKGLPLLIIAGAALIARPFDVARVQAPSGGLPQPMLPLADPSAWLGLLPSSGLVALVVFVTGTAVAKSLPRRRNDALNTDREALAVGAASVAAGVTGGFAPGISLSRSALVESSGARSPLSSAIGGLIVLPVILFAGPLLAALPEAALAALILSAIVGLVKVRDIRAVWTHSRAEGVVIAATFLATVLFGVRWGLVAGALSGLAVFLWISSQPRVTRIGRADGADNYRSTDRDRVELDTLPVLPVRIDRSLYFGNVGHVEARLGEIIAAHPQARCLLLDMRGVNAIDASALRMFDRLRATLADEDLLIAFAALHMPVHDALKAAAPTDDIPCFLTVEDGVQEMTTRCAAPRDDG</sequence>
<comment type="subcellular location">
    <subcellularLocation>
        <location evidence="1">Membrane</location>
        <topology evidence="1">Multi-pass membrane protein</topology>
    </subcellularLocation>
</comment>
<dbReference type="AlphaFoldDB" id="A0A7S9LT05"/>
<dbReference type="RefSeq" id="WP_196103805.1">
    <property type="nucleotide sequence ID" value="NZ_CP064942.1"/>
</dbReference>
<evidence type="ECO:0000256" key="2">
    <source>
        <dbReference type="ARBA" id="ARBA00022692"/>
    </source>
</evidence>
<feature type="transmembrane region" description="Helical" evidence="5">
    <location>
        <begin position="256"/>
        <end position="275"/>
    </location>
</feature>
<dbReference type="GO" id="GO:0016020">
    <property type="term" value="C:membrane"/>
    <property type="evidence" value="ECO:0007669"/>
    <property type="project" value="UniProtKB-SubCell"/>
</dbReference>
<reference evidence="7 8" key="1">
    <citation type="submission" date="2020-11" db="EMBL/GenBank/DDBJ databases">
        <title>Description of Pontivivens ytuae sp. nov. isolated from deep sea sediment of Mariana Trench.</title>
        <authorList>
            <person name="Wang Z."/>
            <person name="Sun Q.-L."/>
            <person name="Xu X.-D."/>
            <person name="Tang Y.-Z."/>
            <person name="Zhang J."/>
        </authorList>
    </citation>
    <scope>NUCLEOTIDE SEQUENCE [LARGE SCALE GENOMIC DNA]</scope>
    <source>
        <strain evidence="7 8">MT2928</strain>
    </source>
</reference>
<feature type="transmembrane region" description="Helical" evidence="5">
    <location>
        <begin position="129"/>
        <end position="151"/>
    </location>
</feature>
<dbReference type="EMBL" id="CP064942">
    <property type="protein sequence ID" value="QPH54596.1"/>
    <property type="molecule type" value="Genomic_DNA"/>
</dbReference>
<evidence type="ECO:0000313" key="7">
    <source>
        <dbReference type="EMBL" id="QPH54596.1"/>
    </source>
</evidence>
<evidence type="ECO:0000256" key="1">
    <source>
        <dbReference type="ARBA" id="ARBA00004141"/>
    </source>
</evidence>
<feature type="transmembrane region" description="Helical" evidence="5">
    <location>
        <begin position="336"/>
        <end position="369"/>
    </location>
</feature>
<feature type="transmembrane region" description="Helical" evidence="5">
    <location>
        <begin position="57"/>
        <end position="85"/>
    </location>
</feature>
<gene>
    <name evidence="7" type="ORF">I0K15_02100</name>
</gene>
<evidence type="ECO:0000256" key="3">
    <source>
        <dbReference type="ARBA" id="ARBA00022989"/>
    </source>
</evidence>
<protein>
    <submittedName>
        <fullName evidence="7">STAS domain-containing protein</fullName>
    </submittedName>
</protein>
<dbReference type="Pfam" id="PF01740">
    <property type="entry name" value="STAS"/>
    <property type="match status" value="1"/>
</dbReference>
<evidence type="ECO:0000259" key="6">
    <source>
        <dbReference type="PROSITE" id="PS50801"/>
    </source>
</evidence>
<keyword evidence="8" id="KW-1185">Reference proteome</keyword>
<dbReference type="PROSITE" id="PS50801">
    <property type="entry name" value="STAS"/>
    <property type="match status" value="1"/>
</dbReference>
<feature type="transmembrane region" description="Helical" evidence="5">
    <location>
        <begin position="208"/>
        <end position="229"/>
    </location>
</feature>
<dbReference type="InterPro" id="IPR036513">
    <property type="entry name" value="STAS_dom_sf"/>
</dbReference>
<proteinExistence type="predicted"/>
<dbReference type="Proteomes" id="UP000594800">
    <property type="component" value="Chromosome"/>
</dbReference>
<feature type="transmembrane region" description="Helical" evidence="5">
    <location>
        <begin position="25"/>
        <end position="45"/>
    </location>
</feature>
<evidence type="ECO:0000256" key="5">
    <source>
        <dbReference type="SAM" id="Phobius"/>
    </source>
</evidence>
<keyword evidence="3 5" id="KW-1133">Transmembrane helix</keyword>
<dbReference type="InterPro" id="IPR001902">
    <property type="entry name" value="SLC26A/SulP_fam"/>
</dbReference>
<dbReference type="InterPro" id="IPR011547">
    <property type="entry name" value="SLC26A/SulP_dom"/>
</dbReference>
<organism evidence="7 8">
    <name type="scientific">Pontivivens ytuae</name>
    <dbReference type="NCBI Taxonomy" id="2789856"/>
    <lineage>
        <taxon>Bacteria</taxon>
        <taxon>Pseudomonadati</taxon>
        <taxon>Pseudomonadota</taxon>
        <taxon>Alphaproteobacteria</taxon>
        <taxon>Rhodobacterales</taxon>
        <taxon>Paracoccaceae</taxon>
        <taxon>Pontivivens</taxon>
    </lineage>
</organism>
<name>A0A7S9LT05_9RHOB</name>
<feature type="transmembrane region" description="Helical" evidence="5">
    <location>
        <begin position="176"/>
        <end position="196"/>
    </location>
</feature>
<feature type="transmembrane region" description="Helical" evidence="5">
    <location>
        <begin position="97"/>
        <end position="117"/>
    </location>
</feature>
<dbReference type="KEGG" id="poz:I0K15_02100"/>
<feature type="domain" description="STAS" evidence="6">
    <location>
        <begin position="455"/>
        <end position="556"/>
    </location>
</feature>
<accession>A0A7S9LT05</accession>
<dbReference type="PANTHER" id="PTHR11814">
    <property type="entry name" value="SULFATE TRANSPORTER"/>
    <property type="match status" value="1"/>
</dbReference>
<evidence type="ECO:0000313" key="8">
    <source>
        <dbReference type="Proteomes" id="UP000594800"/>
    </source>
</evidence>
<feature type="transmembrane region" description="Helical" evidence="5">
    <location>
        <begin position="390"/>
        <end position="422"/>
    </location>
</feature>
<evidence type="ECO:0000256" key="4">
    <source>
        <dbReference type="ARBA" id="ARBA00023136"/>
    </source>
</evidence>
<dbReference type="Pfam" id="PF00916">
    <property type="entry name" value="Sulfate_transp"/>
    <property type="match status" value="1"/>
</dbReference>
<keyword evidence="2 5" id="KW-0812">Transmembrane</keyword>
<feature type="transmembrane region" description="Helical" evidence="5">
    <location>
        <begin position="296"/>
        <end position="316"/>
    </location>
</feature>